<dbReference type="GO" id="GO:0005829">
    <property type="term" value="C:cytosol"/>
    <property type="evidence" value="ECO:0007669"/>
    <property type="project" value="TreeGrafter"/>
</dbReference>
<evidence type="ECO:0000313" key="10">
    <source>
        <dbReference type="EMBL" id="QIS08575.1"/>
    </source>
</evidence>
<evidence type="ECO:0000256" key="6">
    <source>
        <dbReference type="ARBA" id="ARBA00023163"/>
    </source>
</evidence>
<keyword evidence="11" id="KW-1185">Reference proteome</keyword>
<dbReference type="SUPFAM" id="SSF46894">
    <property type="entry name" value="C-terminal effector domain of the bipartite response regulators"/>
    <property type="match status" value="1"/>
</dbReference>
<dbReference type="Gene3D" id="3.40.50.2300">
    <property type="match status" value="1"/>
</dbReference>
<evidence type="ECO:0000256" key="3">
    <source>
        <dbReference type="ARBA" id="ARBA00023015"/>
    </source>
</evidence>
<name>A0A6G9Y5Q5_9NOCA</name>
<dbReference type="SMART" id="SM00862">
    <property type="entry name" value="Trans_reg_C"/>
    <property type="match status" value="1"/>
</dbReference>
<keyword evidence="4 7" id="KW-0238">DNA-binding</keyword>
<dbReference type="GO" id="GO:0032993">
    <property type="term" value="C:protein-DNA complex"/>
    <property type="evidence" value="ECO:0007669"/>
    <property type="project" value="TreeGrafter"/>
</dbReference>
<dbReference type="GO" id="GO:0006355">
    <property type="term" value="P:regulation of DNA-templated transcription"/>
    <property type="evidence" value="ECO:0007669"/>
    <property type="project" value="InterPro"/>
</dbReference>
<protein>
    <submittedName>
        <fullName evidence="10">DNA-binding response regulator</fullName>
    </submittedName>
</protein>
<dbReference type="PANTHER" id="PTHR48111">
    <property type="entry name" value="REGULATOR OF RPOS"/>
    <property type="match status" value="1"/>
</dbReference>
<organism evidence="10 11">
    <name type="scientific">Nocardia arthritidis</name>
    <dbReference type="NCBI Taxonomy" id="228602"/>
    <lineage>
        <taxon>Bacteria</taxon>
        <taxon>Bacillati</taxon>
        <taxon>Actinomycetota</taxon>
        <taxon>Actinomycetes</taxon>
        <taxon>Mycobacteriales</taxon>
        <taxon>Nocardiaceae</taxon>
        <taxon>Nocardia</taxon>
    </lineage>
</organism>
<evidence type="ECO:0000256" key="5">
    <source>
        <dbReference type="ARBA" id="ARBA00023159"/>
    </source>
</evidence>
<dbReference type="FunFam" id="1.10.10.10:FF:000216">
    <property type="entry name" value="DNA-binding response regulator"/>
    <property type="match status" value="1"/>
</dbReference>
<dbReference type="InterPro" id="IPR036388">
    <property type="entry name" value="WH-like_DNA-bd_sf"/>
</dbReference>
<dbReference type="Pfam" id="PF00486">
    <property type="entry name" value="Trans_reg_C"/>
    <property type="match status" value="1"/>
</dbReference>
<feature type="domain" description="OmpR/PhoB-type" evidence="9">
    <location>
        <begin position="146"/>
        <end position="243"/>
    </location>
</feature>
<reference evidence="10 11" key="1">
    <citation type="journal article" date="2019" name="ACS Chem. Biol.">
        <title>Identification and Mobilization of a Cryptic Antibiotic Biosynthesis Gene Locus from a Human-Pathogenic Nocardia Isolate.</title>
        <authorList>
            <person name="Herisse M."/>
            <person name="Ishida K."/>
            <person name="Porter J.L."/>
            <person name="Howden B."/>
            <person name="Hertweck C."/>
            <person name="Stinear T.P."/>
            <person name="Pidot S.J."/>
        </authorList>
    </citation>
    <scope>NUCLEOTIDE SEQUENCE [LARGE SCALE GENOMIC DNA]</scope>
    <source>
        <strain evidence="10 11">AUSMDU00012717</strain>
    </source>
</reference>
<dbReference type="Gene3D" id="1.10.10.10">
    <property type="entry name" value="Winged helix-like DNA-binding domain superfamily/Winged helix DNA-binding domain"/>
    <property type="match status" value="1"/>
</dbReference>
<keyword evidence="1" id="KW-0597">Phosphoprotein</keyword>
<evidence type="ECO:0000256" key="8">
    <source>
        <dbReference type="SAM" id="MobiDB-lite"/>
    </source>
</evidence>
<dbReference type="GO" id="GO:0000156">
    <property type="term" value="F:phosphorelay response regulator activity"/>
    <property type="evidence" value="ECO:0007669"/>
    <property type="project" value="TreeGrafter"/>
</dbReference>
<dbReference type="EMBL" id="CP046172">
    <property type="protein sequence ID" value="QIS08575.1"/>
    <property type="molecule type" value="Genomic_DNA"/>
</dbReference>
<evidence type="ECO:0000256" key="7">
    <source>
        <dbReference type="PROSITE-ProRule" id="PRU01091"/>
    </source>
</evidence>
<gene>
    <name evidence="10" type="ORF">F5544_03280</name>
</gene>
<keyword evidence="3" id="KW-0805">Transcription regulation</keyword>
<evidence type="ECO:0000256" key="1">
    <source>
        <dbReference type="ARBA" id="ARBA00022553"/>
    </source>
</evidence>
<keyword evidence="5" id="KW-0010">Activator</keyword>
<dbReference type="GO" id="GO:0000976">
    <property type="term" value="F:transcription cis-regulatory region binding"/>
    <property type="evidence" value="ECO:0007669"/>
    <property type="project" value="TreeGrafter"/>
</dbReference>
<accession>A0A6G9Y5Q5</accession>
<proteinExistence type="predicted"/>
<dbReference type="KEGG" id="nah:F5544_03280"/>
<dbReference type="InterPro" id="IPR001867">
    <property type="entry name" value="OmpR/PhoB-type_DNA-bd"/>
</dbReference>
<feature type="DNA-binding region" description="OmpR/PhoB-type" evidence="7">
    <location>
        <begin position="146"/>
        <end position="243"/>
    </location>
</feature>
<evidence type="ECO:0000259" key="9">
    <source>
        <dbReference type="PROSITE" id="PS51755"/>
    </source>
</evidence>
<dbReference type="CDD" id="cd00383">
    <property type="entry name" value="trans_reg_C"/>
    <property type="match status" value="1"/>
</dbReference>
<sequence length="276" mass="29428">MISDVAQRSALCSAWLRDGRRASVELLLLTSDPNPESVLPSLALLAHNVRPAPTEVSSLLETGSADIALVDARTDLAAARGLCRLLGSTGSSVPVVAVLTEGGLVAVNADWGLDDILLPSTGPAELDARLRLLVGRNGGAASPENTGKITLGELVIDEGTYTARLRGRPLDLTYKEFELLKYLAQHAGRVFTRAQLLQEVWGYDFFGGTRTVDVHVRRLRAKLGSEYESLIGTVRNVGYKAVRPARTSAKGEQVAFPEDDSEGSDEPLAPVNGSAK</sequence>
<dbReference type="InterPro" id="IPR039420">
    <property type="entry name" value="WalR-like"/>
</dbReference>
<dbReference type="Pfam" id="PF21695">
    <property type="entry name" value="GlnR_1st"/>
    <property type="match status" value="1"/>
</dbReference>
<keyword evidence="2" id="KW-0902">Two-component regulatory system</keyword>
<dbReference type="Proteomes" id="UP000503540">
    <property type="component" value="Chromosome"/>
</dbReference>
<dbReference type="InterPro" id="IPR049170">
    <property type="entry name" value="GlnR_N"/>
</dbReference>
<dbReference type="PROSITE" id="PS51755">
    <property type="entry name" value="OMPR_PHOB"/>
    <property type="match status" value="1"/>
</dbReference>
<dbReference type="PANTHER" id="PTHR48111:SF16">
    <property type="entry name" value="TRANSCRIPTIONAL REGULATORY PROTEIN GLNR"/>
    <property type="match status" value="1"/>
</dbReference>
<keyword evidence="6" id="KW-0804">Transcription</keyword>
<evidence type="ECO:0000256" key="4">
    <source>
        <dbReference type="ARBA" id="ARBA00023125"/>
    </source>
</evidence>
<evidence type="ECO:0000256" key="2">
    <source>
        <dbReference type="ARBA" id="ARBA00023012"/>
    </source>
</evidence>
<dbReference type="AlphaFoldDB" id="A0A6G9Y5Q5"/>
<evidence type="ECO:0000313" key="11">
    <source>
        <dbReference type="Proteomes" id="UP000503540"/>
    </source>
</evidence>
<feature type="region of interest" description="Disordered" evidence="8">
    <location>
        <begin position="245"/>
        <end position="276"/>
    </location>
</feature>
<dbReference type="InterPro" id="IPR016032">
    <property type="entry name" value="Sig_transdc_resp-reg_C-effctor"/>
</dbReference>